<dbReference type="InterPro" id="IPR017871">
    <property type="entry name" value="ABC_transporter-like_CS"/>
</dbReference>
<evidence type="ECO:0000256" key="2">
    <source>
        <dbReference type="ARBA" id="ARBA00009726"/>
    </source>
</evidence>
<keyword evidence="17" id="KW-1185">Reference proteome</keyword>
<reference evidence="17" key="1">
    <citation type="journal article" date="2016" name="Genome Announc.">
        <title>Draft genome sequences of fungus Aspergillus calidoustus.</title>
        <authorList>
            <person name="Horn F."/>
            <person name="Linde J."/>
            <person name="Mattern D.J."/>
            <person name="Walther G."/>
            <person name="Guthke R."/>
            <person name="Scherlach K."/>
            <person name="Martin K."/>
            <person name="Brakhage A.A."/>
            <person name="Petzke L."/>
            <person name="Valiante V."/>
        </authorList>
    </citation>
    <scope>NUCLEOTIDE SEQUENCE [LARGE SCALE GENOMIC DNA]</scope>
    <source>
        <strain evidence="17">SF006504</strain>
    </source>
</reference>
<feature type="transmembrane region" description="Helical" evidence="13">
    <location>
        <begin position="136"/>
        <end position="155"/>
    </location>
</feature>
<gene>
    <name evidence="16" type="ORF">ASPCAL12854</name>
</gene>
<dbReference type="Gene3D" id="1.20.1560.10">
    <property type="entry name" value="ABC transporter type 1, transmembrane domain"/>
    <property type="match status" value="2"/>
</dbReference>
<evidence type="ECO:0000259" key="14">
    <source>
        <dbReference type="PROSITE" id="PS50893"/>
    </source>
</evidence>
<dbReference type="PROSITE" id="PS00211">
    <property type="entry name" value="ABC_TRANSPORTER_1"/>
    <property type="match status" value="2"/>
</dbReference>
<dbReference type="InterPro" id="IPR003593">
    <property type="entry name" value="AAA+_ATPase"/>
</dbReference>
<accession>A0A0U5GD47</accession>
<comment type="subcellular location">
    <subcellularLocation>
        <location evidence="1">Cell membrane</location>
        <topology evidence="1">Multi-pass membrane protein</topology>
    </subcellularLocation>
</comment>
<evidence type="ECO:0000256" key="3">
    <source>
        <dbReference type="ARBA" id="ARBA00022448"/>
    </source>
</evidence>
<feature type="transmembrane region" description="Helical" evidence="13">
    <location>
        <begin position="105"/>
        <end position="124"/>
    </location>
</feature>
<dbReference type="OMA" id="AFCDSFP"/>
<comment type="similarity">
    <text evidence="2">Belongs to the ABC transporter superfamily. ABCC family. Conjugate transporter (TC 3.A.1.208) subfamily.</text>
</comment>
<evidence type="ECO:0000256" key="9">
    <source>
        <dbReference type="ARBA" id="ARBA00022989"/>
    </source>
</evidence>
<feature type="transmembrane region" description="Helical" evidence="13">
    <location>
        <begin position="920"/>
        <end position="936"/>
    </location>
</feature>
<keyword evidence="11" id="KW-0325">Glycoprotein</keyword>
<evidence type="ECO:0000259" key="15">
    <source>
        <dbReference type="PROSITE" id="PS50929"/>
    </source>
</evidence>
<feature type="transmembrane region" description="Helical" evidence="13">
    <location>
        <begin position="161"/>
        <end position="179"/>
    </location>
</feature>
<feature type="transmembrane region" description="Helical" evidence="13">
    <location>
        <begin position="878"/>
        <end position="900"/>
    </location>
</feature>
<evidence type="ECO:0000256" key="8">
    <source>
        <dbReference type="ARBA" id="ARBA00022840"/>
    </source>
</evidence>
<feature type="domain" description="ABC transporter" evidence="14">
    <location>
        <begin position="598"/>
        <end position="839"/>
    </location>
</feature>
<dbReference type="InterPro" id="IPR056227">
    <property type="entry name" value="TMD0_ABC"/>
</dbReference>
<feature type="transmembrane region" description="Helical" evidence="13">
    <location>
        <begin position="36"/>
        <end position="53"/>
    </location>
</feature>
<keyword evidence="5 13" id="KW-0812">Transmembrane</keyword>
<dbReference type="EMBL" id="CDMC01000015">
    <property type="protein sequence ID" value="CEL09723.1"/>
    <property type="molecule type" value="Genomic_DNA"/>
</dbReference>
<organism evidence="16 17">
    <name type="scientific">Aspergillus calidoustus</name>
    <dbReference type="NCBI Taxonomy" id="454130"/>
    <lineage>
        <taxon>Eukaryota</taxon>
        <taxon>Fungi</taxon>
        <taxon>Dikarya</taxon>
        <taxon>Ascomycota</taxon>
        <taxon>Pezizomycotina</taxon>
        <taxon>Eurotiomycetes</taxon>
        <taxon>Eurotiomycetidae</taxon>
        <taxon>Eurotiales</taxon>
        <taxon>Aspergillaceae</taxon>
        <taxon>Aspergillus</taxon>
        <taxon>Aspergillus subgen. Nidulantes</taxon>
    </lineage>
</organism>
<dbReference type="Proteomes" id="UP000054771">
    <property type="component" value="Unassembled WGS sequence"/>
</dbReference>
<evidence type="ECO:0000256" key="4">
    <source>
        <dbReference type="ARBA" id="ARBA00022475"/>
    </source>
</evidence>
<evidence type="ECO:0000256" key="10">
    <source>
        <dbReference type="ARBA" id="ARBA00023136"/>
    </source>
</evidence>
<feature type="region of interest" description="Disordered" evidence="12">
    <location>
        <begin position="825"/>
        <end position="853"/>
    </location>
</feature>
<feature type="transmembrane region" description="Helical" evidence="13">
    <location>
        <begin position="996"/>
        <end position="1015"/>
    </location>
</feature>
<keyword evidence="8" id="KW-0067">ATP-binding</keyword>
<dbReference type="SUPFAM" id="SSF90123">
    <property type="entry name" value="ABC transporter transmembrane region"/>
    <property type="match status" value="2"/>
</dbReference>
<dbReference type="SMART" id="SM00382">
    <property type="entry name" value="AAA"/>
    <property type="match status" value="2"/>
</dbReference>
<dbReference type="Pfam" id="PF24357">
    <property type="entry name" value="TMD0_ABC"/>
    <property type="match status" value="1"/>
</dbReference>
<dbReference type="GO" id="GO:0140359">
    <property type="term" value="F:ABC-type transporter activity"/>
    <property type="evidence" value="ECO:0007669"/>
    <property type="project" value="InterPro"/>
</dbReference>
<dbReference type="InterPro" id="IPR050173">
    <property type="entry name" value="ABC_transporter_C-like"/>
</dbReference>
<dbReference type="PANTHER" id="PTHR24223:SF399">
    <property type="entry name" value="ABC TRANSPORTER ATNG"/>
    <property type="match status" value="1"/>
</dbReference>
<dbReference type="PROSITE" id="PS50929">
    <property type="entry name" value="ABC_TM1F"/>
    <property type="match status" value="2"/>
</dbReference>
<dbReference type="Gene3D" id="3.40.50.300">
    <property type="entry name" value="P-loop containing nucleotide triphosphate hydrolases"/>
    <property type="match status" value="2"/>
</dbReference>
<evidence type="ECO:0000313" key="16">
    <source>
        <dbReference type="EMBL" id="CEL09723.1"/>
    </source>
</evidence>
<keyword evidence="6" id="KW-0677">Repeat</keyword>
<feature type="compositionally biased region" description="Basic and acidic residues" evidence="12">
    <location>
        <begin position="840"/>
        <end position="852"/>
    </location>
</feature>
<dbReference type="CDD" id="cd18579">
    <property type="entry name" value="ABC_6TM_ABCC_D1"/>
    <property type="match status" value="1"/>
</dbReference>
<protein>
    <recommendedName>
        <fullName evidence="18">ABC transporter</fullName>
    </recommendedName>
</protein>
<dbReference type="GO" id="GO:0016887">
    <property type="term" value="F:ATP hydrolysis activity"/>
    <property type="evidence" value="ECO:0007669"/>
    <property type="project" value="InterPro"/>
</dbReference>
<dbReference type="CDD" id="cd18580">
    <property type="entry name" value="ABC_6TM_ABCC_D2"/>
    <property type="match status" value="1"/>
</dbReference>
<dbReference type="InterPro" id="IPR003439">
    <property type="entry name" value="ABC_transporter-like_ATP-bd"/>
</dbReference>
<dbReference type="SUPFAM" id="SSF52540">
    <property type="entry name" value="P-loop containing nucleoside triphosphate hydrolases"/>
    <property type="match status" value="2"/>
</dbReference>
<feature type="transmembrane region" description="Helical" evidence="13">
    <location>
        <begin position="495"/>
        <end position="517"/>
    </location>
</feature>
<feature type="transmembrane region" description="Helical" evidence="13">
    <location>
        <begin position="74"/>
        <end position="93"/>
    </location>
</feature>
<dbReference type="InterPro" id="IPR027417">
    <property type="entry name" value="P-loop_NTPase"/>
</dbReference>
<dbReference type="PANTHER" id="PTHR24223">
    <property type="entry name" value="ATP-BINDING CASSETTE SUB-FAMILY C"/>
    <property type="match status" value="1"/>
</dbReference>
<dbReference type="Pfam" id="PF00664">
    <property type="entry name" value="ABC_membrane"/>
    <property type="match status" value="2"/>
</dbReference>
<dbReference type="GO" id="GO:0005524">
    <property type="term" value="F:ATP binding"/>
    <property type="evidence" value="ECO:0007669"/>
    <property type="project" value="UniProtKB-KW"/>
</dbReference>
<evidence type="ECO:0000313" key="17">
    <source>
        <dbReference type="Proteomes" id="UP000054771"/>
    </source>
</evidence>
<feature type="transmembrane region" description="Helical" evidence="13">
    <location>
        <begin position="1021"/>
        <end position="1039"/>
    </location>
</feature>
<evidence type="ECO:0008006" key="18">
    <source>
        <dbReference type="Google" id="ProtNLM"/>
    </source>
</evidence>
<keyword evidence="7" id="KW-0547">Nucleotide-binding</keyword>
<keyword evidence="10 13" id="KW-0472">Membrane</keyword>
<feature type="transmembrane region" description="Helical" evidence="13">
    <location>
        <begin position="285"/>
        <end position="303"/>
    </location>
</feature>
<feature type="transmembrane region" description="Helical" evidence="13">
    <location>
        <begin position="1094"/>
        <end position="1122"/>
    </location>
</feature>
<dbReference type="STRING" id="454130.A0A0U5GD47"/>
<sequence length="1476" mass="163125">MAPRSPRCPITVDQSFGPWANSCRGGFDFTLFFEETILAIPLLCIFLLALPLRGWQLGRARSRVKKSPLRHTKLILCFGLIVLEGAHLVLWATSGSSVTRTTATIPTAVLSLTSAVGLSIISWLEHSRSIRPSYIINIYLFLSVLLDVARARTLWMLGPHGAIPAVFTCCLILKCAMTISESKQKRKILVDDLKEVPKVSTSGPFNHSVFYWLTSLFLHGYKKNLSLQDLYPLSSSLKSEKLGLGLQDAWDRVPDKQRRNALLLTWFWAYRWKLLPAAIPRLFMTGFTFAQPFLVTSAIRLAASPINEESNNHAYGLIGAYALVYVGIAISTGQYEYLVTRLSVLLRGSITPAVFKHTLQLHLSDTNAEDSLTLINTDLETIGQGIRLLHELWASSLEIGLAIWLLARQIGLASLVPVVMMGCGFVIAKPLGKSLGDWIQASQKRVTLTSKVLANIKTLRLAGASRPIFSRIEDLRANELHISGRYRSLLGHAALFVNCVPIISPILMFAAFVGIAAKTGDDFTILRAFTSLSLLAILNNPLALLLSSLPSLAAIMSSFTRIQDYLNRKTRDDSRALEAAANILSKDTYPGLPTLTGLEMQTVHHESESELVAQVRGQVAWSNSTEHAIHIPKWDIQRGTLTLVIGSVGSGKSTLLRCLLGEHSAFTGEIRVNTRSVAFCAENPWIPARTVQEVILGEETFDSAWYGDVIESCALRQDFSGWPQADRTPVGSKGVALSGGQKQRLALARAVYSRRRLLILDNVFSGLDMGTREAVLHKLFGENGLLRQGQITTVLATSHGADSSLADRIAVINKDGVLEEHEASRFNPRGIETSSPSVSAKEHDNHLQHEPLDEPEDDMIRYTDLGTYKYYFKSAGPVPCLIFIAGTMVFAFCNSFPVLWLKWWSEASEVNPNTQTAKWLSVYIALGVVGIVGFVVEARELLMVIITNSGRYFHTFLVETVSRATMGFYSTTKHGSIINRFSQDLQLVDMELPLNATNASGLLFISIAQCIILAISSRYVAISFPFLFIVFYIVQRFYLRTSRQMRLLDIEHKAPVYSHFVETLNGLATIRAFGWEAQSTAAMHKVLNDSQRPYYLLFCLQAWLVVVLNLITAILAVIIISVTTSLRDSIGPGYIGVSLTNILGFSSMIRGLVTAWVGLEISIGAITRIRHFTTVTKREGPCYTPVQEDLEWPREGRIEFRNVSGSYGCVFRDGFHGTGLTMRSRSSENVIRNVSFSIEGGQKIALCGRTGSGKSSLILSLFRMLEITAGQILVDGIDIQTLDPEYVRTRLVAVPQEMVIFEGSVRLTLDPTETLADGEIIQALEKVQLWTLIESKGGLDASINESSFSQGEQQLLGFAGAMLRKSRVLVLDEATSSLDKDTKTLVDGLVKEHFAGWTVISILHQLETVTDFDMVAVMDGGRLVEFDQPGALLGAYKTNGNCPLAPQHVQQWYIVTTPPKIKVDTRDNLCIEQRGK</sequence>
<evidence type="ECO:0000256" key="1">
    <source>
        <dbReference type="ARBA" id="ARBA00004651"/>
    </source>
</evidence>
<keyword evidence="3" id="KW-0813">Transport</keyword>
<dbReference type="FunFam" id="1.20.1560.10:FF:000066">
    <property type="entry name" value="ABC multidrug transporter (Eurofung)"/>
    <property type="match status" value="1"/>
</dbReference>
<evidence type="ECO:0000256" key="13">
    <source>
        <dbReference type="SAM" id="Phobius"/>
    </source>
</evidence>
<dbReference type="Pfam" id="PF00005">
    <property type="entry name" value="ABC_tran"/>
    <property type="match status" value="2"/>
</dbReference>
<dbReference type="CDD" id="cd03244">
    <property type="entry name" value="ABCC_MRP_domain2"/>
    <property type="match status" value="1"/>
</dbReference>
<dbReference type="InterPro" id="IPR044746">
    <property type="entry name" value="ABCC_6TM_D1"/>
</dbReference>
<feature type="domain" description="ABC transmembrane type-1" evidence="15">
    <location>
        <begin position="881"/>
        <end position="1160"/>
    </location>
</feature>
<evidence type="ECO:0000256" key="12">
    <source>
        <dbReference type="SAM" id="MobiDB-lite"/>
    </source>
</evidence>
<feature type="domain" description="ABC transporter" evidence="14">
    <location>
        <begin position="1215"/>
        <end position="1445"/>
    </location>
</feature>
<dbReference type="PROSITE" id="PS50893">
    <property type="entry name" value="ABC_TRANSPORTER_2"/>
    <property type="match status" value="2"/>
</dbReference>
<dbReference type="OrthoDB" id="6500128at2759"/>
<proteinExistence type="inferred from homology"/>
<evidence type="ECO:0000256" key="7">
    <source>
        <dbReference type="ARBA" id="ARBA00022741"/>
    </source>
</evidence>
<evidence type="ECO:0000256" key="5">
    <source>
        <dbReference type="ARBA" id="ARBA00022692"/>
    </source>
</evidence>
<feature type="transmembrane region" description="Helical" evidence="13">
    <location>
        <begin position="315"/>
        <end position="335"/>
    </location>
</feature>
<dbReference type="FunFam" id="1.20.1560.10:FF:000055">
    <property type="entry name" value="ABC multidrug transporter (Eurofung)"/>
    <property type="match status" value="1"/>
</dbReference>
<keyword evidence="9 13" id="KW-1133">Transmembrane helix</keyword>
<dbReference type="GO" id="GO:0005886">
    <property type="term" value="C:plasma membrane"/>
    <property type="evidence" value="ECO:0007669"/>
    <property type="project" value="UniProtKB-SubCell"/>
</dbReference>
<dbReference type="InterPro" id="IPR036640">
    <property type="entry name" value="ABC1_TM_sf"/>
</dbReference>
<name>A0A0U5GD47_ASPCI</name>
<evidence type="ECO:0000256" key="6">
    <source>
        <dbReference type="ARBA" id="ARBA00022737"/>
    </source>
</evidence>
<feature type="transmembrane region" description="Helical" evidence="13">
    <location>
        <begin position="537"/>
        <end position="559"/>
    </location>
</feature>
<feature type="domain" description="ABC transmembrane type-1" evidence="15">
    <location>
        <begin position="282"/>
        <end position="554"/>
    </location>
</feature>
<dbReference type="FunFam" id="3.40.50.300:FF:002145">
    <property type="entry name" value="ABC transporter (MsbA subfamily)"/>
    <property type="match status" value="1"/>
</dbReference>
<dbReference type="InterPro" id="IPR011527">
    <property type="entry name" value="ABC1_TM_dom"/>
</dbReference>
<dbReference type="InterPro" id="IPR044726">
    <property type="entry name" value="ABCC_6TM_D2"/>
</dbReference>
<evidence type="ECO:0000256" key="11">
    <source>
        <dbReference type="ARBA" id="ARBA00023180"/>
    </source>
</evidence>
<keyword evidence="4" id="KW-1003">Cell membrane</keyword>